<dbReference type="AlphaFoldDB" id="A0ABD0P804"/>
<name>A0ABD0P804_CIRMR</name>
<dbReference type="Proteomes" id="UP001529510">
    <property type="component" value="Unassembled WGS sequence"/>
</dbReference>
<dbReference type="Pfam" id="PF21041">
    <property type="entry name" value="XMAP215_CLASP_TOG"/>
    <property type="match status" value="1"/>
</dbReference>
<evidence type="ECO:0000256" key="3">
    <source>
        <dbReference type="ARBA" id="ARBA00023212"/>
    </source>
</evidence>
<evidence type="ECO:0000256" key="4">
    <source>
        <dbReference type="SAM" id="MobiDB-lite"/>
    </source>
</evidence>
<evidence type="ECO:0000313" key="7">
    <source>
        <dbReference type="Proteomes" id="UP001529510"/>
    </source>
</evidence>
<evidence type="ECO:0000313" key="6">
    <source>
        <dbReference type="EMBL" id="KAL0169386.1"/>
    </source>
</evidence>
<comment type="subcellular location">
    <subcellularLocation>
        <location evidence="1">Cytoplasm</location>
        <location evidence="1">Cytoskeleton</location>
    </subcellularLocation>
</comment>
<dbReference type="InterPro" id="IPR011989">
    <property type="entry name" value="ARM-like"/>
</dbReference>
<reference evidence="6 7" key="1">
    <citation type="submission" date="2024-05" db="EMBL/GenBank/DDBJ databases">
        <title>Genome sequencing and assembly of Indian major carp, Cirrhinus mrigala (Hamilton, 1822).</title>
        <authorList>
            <person name="Mohindra V."/>
            <person name="Chowdhury L.M."/>
            <person name="Lal K."/>
            <person name="Jena J.K."/>
        </authorList>
    </citation>
    <scope>NUCLEOTIDE SEQUENCE [LARGE SCALE GENOMIC DNA]</scope>
    <source>
        <strain evidence="6">CM1030</strain>
        <tissue evidence="6">Blood</tissue>
    </source>
</reference>
<dbReference type="SUPFAM" id="SSF48371">
    <property type="entry name" value="ARM repeat"/>
    <property type="match status" value="1"/>
</dbReference>
<dbReference type="InterPro" id="IPR016024">
    <property type="entry name" value="ARM-type_fold"/>
</dbReference>
<dbReference type="InterPro" id="IPR048491">
    <property type="entry name" value="XMAP215_CLASP_TOG"/>
</dbReference>
<dbReference type="PANTHER" id="PTHR21567">
    <property type="entry name" value="CLASP"/>
    <property type="match status" value="1"/>
</dbReference>
<dbReference type="SMART" id="SM01349">
    <property type="entry name" value="TOG"/>
    <property type="match status" value="1"/>
</dbReference>
<keyword evidence="3" id="KW-0206">Cytoskeleton</keyword>
<sequence length="324" mass="36559">MMIYGLIPQELHTQLLDHQNYQNRTSGVEELKNILLELDLQQVSSGSIVEFIQFLRKLLDDSNFKVLYGTLQLINLLIEKLDYDVERYYKEIVGVTVRALGDSRNVTRHEYMNVFRQLMRMVGPQKVLDLVVAQLKHRNSRVREDTINIITAAMLTHPRKDFDIPGLCLEVAPALADSKKKVRHAALELFAVFDYCLDTGKKQPLMKAVDRVELAGDAEGLMAAVQARRARHILPRLSPDGTIEYALVLPRPGQRRPPQLGSGADLDWVLNGGRVHSSRSDAADLTDNTPQRRIVSAGKGKNKLPWERSALSVEHQINGKSPDQ</sequence>
<evidence type="ECO:0000256" key="2">
    <source>
        <dbReference type="ARBA" id="ARBA00022490"/>
    </source>
</evidence>
<keyword evidence="2" id="KW-0963">Cytoplasm</keyword>
<dbReference type="GO" id="GO:0005856">
    <property type="term" value="C:cytoskeleton"/>
    <property type="evidence" value="ECO:0007669"/>
    <property type="project" value="UniProtKB-SubCell"/>
</dbReference>
<dbReference type="EMBL" id="JAMKFB020000017">
    <property type="protein sequence ID" value="KAL0169386.1"/>
    <property type="molecule type" value="Genomic_DNA"/>
</dbReference>
<feature type="non-terminal residue" evidence="6">
    <location>
        <position position="324"/>
    </location>
</feature>
<evidence type="ECO:0000259" key="5">
    <source>
        <dbReference type="SMART" id="SM01349"/>
    </source>
</evidence>
<dbReference type="InterPro" id="IPR034085">
    <property type="entry name" value="TOG"/>
</dbReference>
<accession>A0ABD0P804</accession>
<comment type="caution">
    <text evidence="6">The sequence shown here is derived from an EMBL/GenBank/DDBJ whole genome shotgun (WGS) entry which is preliminary data.</text>
</comment>
<dbReference type="Gene3D" id="1.25.10.10">
    <property type="entry name" value="Leucine-rich Repeat Variant"/>
    <property type="match status" value="1"/>
</dbReference>
<organism evidence="6 7">
    <name type="scientific">Cirrhinus mrigala</name>
    <name type="common">Mrigala</name>
    <dbReference type="NCBI Taxonomy" id="683832"/>
    <lineage>
        <taxon>Eukaryota</taxon>
        <taxon>Metazoa</taxon>
        <taxon>Chordata</taxon>
        <taxon>Craniata</taxon>
        <taxon>Vertebrata</taxon>
        <taxon>Euteleostomi</taxon>
        <taxon>Actinopterygii</taxon>
        <taxon>Neopterygii</taxon>
        <taxon>Teleostei</taxon>
        <taxon>Ostariophysi</taxon>
        <taxon>Cypriniformes</taxon>
        <taxon>Cyprinidae</taxon>
        <taxon>Labeoninae</taxon>
        <taxon>Labeonini</taxon>
        <taxon>Cirrhinus</taxon>
    </lineage>
</organism>
<proteinExistence type="predicted"/>
<feature type="region of interest" description="Disordered" evidence="4">
    <location>
        <begin position="295"/>
        <end position="324"/>
    </location>
</feature>
<dbReference type="PANTHER" id="PTHR21567:SF87">
    <property type="entry name" value="CRESCERIN-LIKE PROTEIN CHE-12"/>
    <property type="match status" value="1"/>
</dbReference>
<keyword evidence="7" id="KW-1185">Reference proteome</keyword>
<gene>
    <name evidence="6" type="ORF">M9458_033982</name>
</gene>
<feature type="domain" description="TOG" evidence="5">
    <location>
        <begin position="1"/>
        <end position="218"/>
    </location>
</feature>
<protein>
    <recommendedName>
        <fullName evidence="5">TOG domain-containing protein</fullName>
    </recommendedName>
</protein>
<evidence type="ECO:0000256" key="1">
    <source>
        <dbReference type="ARBA" id="ARBA00004245"/>
    </source>
</evidence>